<dbReference type="PANTHER" id="PTHR46282:SF1">
    <property type="entry name" value="LEUCINE-RICH REPEAT-CONTAINING PROTEIN 72-LIKE"/>
    <property type="match status" value="1"/>
</dbReference>
<evidence type="ECO:0000256" key="1">
    <source>
        <dbReference type="SAM" id="MobiDB-lite"/>
    </source>
</evidence>
<dbReference type="InterPro" id="IPR032675">
    <property type="entry name" value="LRR_dom_sf"/>
</dbReference>
<dbReference type="OMA" id="FYDYLQY"/>
<dbReference type="CTD" id="20247148"/>
<sequence length="186" mass="21126">MALTEAKSGARARWSLAYSNLAGPPVELTRKYGNIIEELDMSNNRVSDLRFLADFPKLNTLVVDHNAIHSHVKIPYMPGLHTIWLNHNSVKNLGIFLETLSKNCPNLRYLSLMNNEAAPSYFNGGTLQQYTEFRYLVISSLSKLEYLDFQPVTQQERREAEKAYSIKVKKKTSKGSIKKSSTENLS</sequence>
<dbReference type="STRING" id="225164.V3ZMA9"/>
<dbReference type="KEGG" id="lgi:LOTGIDRAFT_223705"/>
<gene>
    <name evidence="2" type="ORF">LOTGIDRAFT_223705</name>
</gene>
<dbReference type="HOGENOM" id="CLU_109943_0_0_1"/>
<protein>
    <recommendedName>
        <fullName evidence="4">U2A'/phosphoprotein 32 family A C-terminal domain-containing protein</fullName>
    </recommendedName>
</protein>
<evidence type="ECO:0008006" key="4">
    <source>
        <dbReference type="Google" id="ProtNLM"/>
    </source>
</evidence>
<dbReference type="Proteomes" id="UP000030746">
    <property type="component" value="Unassembled WGS sequence"/>
</dbReference>
<dbReference type="GeneID" id="20247148"/>
<name>V3ZMA9_LOTGI</name>
<dbReference type="AlphaFoldDB" id="V3ZMA9"/>
<keyword evidence="3" id="KW-1185">Reference proteome</keyword>
<dbReference type="Pfam" id="PF14580">
    <property type="entry name" value="LRR_9"/>
    <property type="match status" value="1"/>
</dbReference>
<feature type="region of interest" description="Disordered" evidence="1">
    <location>
        <begin position="156"/>
        <end position="186"/>
    </location>
</feature>
<dbReference type="SUPFAM" id="SSF52058">
    <property type="entry name" value="L domain-like"/>
    <property type="match status" value="1"/>
</dbReference>
<dbReference type="EMBL" id="KB204089">
    <property type="protein sequence ID" value="ESO81966.1"/>
    <property type="molecule type" value="Genomic_DNA"/>
</dbReference>
<dbReference type="Gene3D" id="3.80.10.10">
    <property type="entry name" value="Ribonuclease Inhibitor"/>
    <property type="match status" value="1"/>
</dbReference>
<evidence type="ECO:0000313" key="2">
    <source>
        <dbReference type="EMBL" id="ESO81966.1"/>
    </source>
</evidence>
<accession>V3ZMA9</accession>
<organism evidence="2 3">
    <name type="scientific">Lottia gigantea</name>
    <name type="common">Giant owl limpet</name>
    <dbReference type="NCBI Taxonomy" id="225164"/>
    <lineage>
        <taxon>Eukaryota</taxon>
        <taxon>Metazoa</taxon>
        <taxon>Spiralia</taxon>
        <taxon>Lophotrochozoa</taxon>
        <taxon>Mollusca</taxon>
        <taxon>Gastropoda</taxon>
        <taxon>Patellogastropoda</taxon>
        <taxon>Lottioidea</taxon>
        <taxon>Lottiidae</taxon>
        <taxon>Lottia</taxon>
    </lineage>
</organism>
<dbReference type="OrthoDB" id="10251250at2759"/>
<reference evidence="2 3" key="1">
    <citation type="journal article" date="2013" name="Nature">
        <title>Insights into bilaterian evolution from three spiralian genomes.</title>
        <authorList>
            <person name="Simakov O."/>
            <person name="Marletaz F."/>
            <person name="Cho S.J."/>
            <person name="Edsinger-Gonzales E."/>
            <person name="Havlak P."/>
            <person name="Hellsten U."/>
            <person name="Kuo D.H."/>
            <person name="Larsson T."/>
            <person name="Lv J."/>
            <person name="Arendt D."/>
            <person name="Savage R."/>
            <person name="Osoegawa K."/>
            <person name="de Jong P."/>
            <person name="Grimwood J."/>
            <person name="Chapman J.A."/>
            <person name="Shapiro H."/>
            <person name="Aerts A."/>
            <person name="Otillar R.P."/>
            <person name="Terry A.Y."/>
            <person name="Boore J.L."/>
            <person name="Grigoriev I.V."/>
            <person name="Lindberg D.R."/>
            <person name="Seaver E.C."/>
            <person name="Weisblat D.A."/>
            <person name="Putnam N.H."/>
            <person name="Rokhsar D.S."/>
        </authorList>
    </citation>
    <scope>NUCLEOTIDE SEQUENCE [LARGE SCALE GENOMIC DNA]</scope>
</reference>
<feature type="compositionally biased region" description="Basic residues" evidence="1">
    <location>
        <begin position="167"/>
        <end position="177"/>
    </location>
</feature>
<proteinExistence type="predicted"/>
<dbReference type="PANTHER" id="PTHR46282">
    <property type="entry name" value="LEUCINE-RICH MELANOCYTE DIFFERENTIATION-ASSOCIATED PROTEIN"/>
    <property type="match status" value="1"/>
</dbReference>
<evidence type="ECO:0000313" key="3">
    <source>
        <dbReference type="Proteomes" id="UP000030746"/>
    </source>
</evidence>
<dbReference type="RefSeq" id="XP_009067407.1">
    <property type="nucleotide sequence ID" value="XM_009069159.1"/>
</dbReference>
<dbReference type="InterPro" id="IPR043313">
    <property type="entry name" value="LRMDA"/>
</dbReference>